<dbReference type="GO" id="GO:0005525">
    <property type="term" value="F:GTP binding"/>
    <property type="evidence" value="ECO:0007669"/>
    <property type="project" value="TreeGrafter"/>
</dbReference>
<name>A0A8C2FFN6_CYPCA</name>
<reference evidence="1" key="1">
    <citation type="submission" date="2025-08" db="UniProtKB">
        <authorList>
            <consortium name="Ensembl"/>
        </authorList>
    </citation>
    <scope>IDENTIFICATION</scope>
</reference>
<evidence type="ECO:0000313" key="2">
    <source>
        <dbReference type="Proteomes" id="UP000694701"/>
    </source>
</evidence>
<accession>A0A8C2FFN6</accession>
<organism evidence="1 2">
    <name type="scientific">Cyprinus carpio</name>
    <name type="common">Common carp</name>
    <dbReference type="NCBI Taxonomy" id="7962"/>
    <lineage>
        <taxon>Eukaryota</taxon>
        <taxon>Metazoa</taxon>
        <taxon>Chordata</taxon>
        <taxon>Craniata</taxon>
        <taxon>Vertebrata</taxon>
        <taxon>Euteleostomi</taxon>
        <taxon>Actinopterygii</taxon>
        <taxon>Neopterygii</taxon>
        <taxon>Teleostei</taxon>
        <taxon>Ostariophysi</taxon>
        <taxon>Cypriniformes</taxon>
        <taxon>Cyprinidae</taxon>
        <taxon>Cyprininae</taxon>
        <taxon>Cyprinus</taxon>
    </lineage>
</organism>
<protein>
    <submittedName>
        <fullName evidence="1">Uncharacterized protein</fullName>
    </submittedName>
</protein>
<dbReference type="GO" id="GO:0034511">
    <property type="term" value="F:U3 snoRNA binding"/>
    <property type="evidence" value="ECO:0007669"/>
    <property type="project" value="TreeGrafter"/>
</dbReference>
<dbReference type="AlphaFoldDB" id="A0A8C2FFN6"/>
<dbReference type="PANTHER" id="PTHR12858">
    <property type="entry name" value="RIBOSOME BIOGENESIS PROTEIN"/>
    <property type="match status" value="1"/>
</dbReference>
<dbReference type="GO" id="GO:0000479">
    <property type="term" value="P:endonucleolytic cleavage of tricistronic rRNA transcript (SSU-rRNA, 5.8S rRNA, LSU-rRNA)"/>
    <property type="evidence" value="ECO:0007669"/>
    <property type="project" value="TreeGrafter"/>
</dbReference>
<dbReference type="GO" id="GO:0000462">
    <property type="term" value="P:maturation of SSU-rRNA from tricistronic rRNA transcript (SSU-rRNA, 5.8S rRNA, LSU-rRNA)"/>
    <property type="evidence" value="ECO:0007669"/>
    <property type="project" value="TreeGrafter"/>
</dbReference>
<dbReference type="InterPro" id="IPR039761">
    <property type="entry name" value="Bms1/Tsr1"/>
</dbReference>
<proteinExistence type="predicted"/>
<dbReference type="PANTHER" id="PTHR12858:SF2">
    <property type="entry name" value="RIBOSOME BIOGENESIS PROTEIN BMS1 HOMOLOG"/>
    <property type="match status" value="1"/>
</dbReference>
<sequence>MGPPKVGKSTLIRCLIKNYTRQKLSDICGPVTIVSGKKRRLTLIECNNDINSMIDLAKVADLVSAGLHHLQIHPGLNSRSSTQGCAKNRMR</sequence>
<dbReference type="Proteomes" id="UP000694701">
    <property type="component" value="Unplaced"/>
</dbReference>
<dbReference type="GO" id="GO:0003924">
    <property type="term" value="F:GTPase activity"/>
    <property type="evidence" value="ECO:0007669"/>
    <property type="project" value="TreeGrafter"/>
</dbReference>
<evidence type="ECO:0000313" key="1">
    <source>
        <dbReference type="Ensembl" id="ENSCCRP00020054489.1"/>
    </source>
</evidence>
<dbReference type="GO" id="GO:0030686">
    <property type="term" value="C:90S preribosome"/>
    <property type="evidence" value="ECO:0007669"/>
    <property type="project" value="TreeGrafter"/>
</dbReference>
<dbReference type="Ensembl" id="ENSCCRT00020059671.1">
    <property type="protein sequence ID" value="ENSCCRP00020054489.1"/>
    <property type="gene ID" value="ENSCCRG00020024891.1"/>
</dbReference>